<evidence type="ECO:0000313" key="3">
    <source>
        <dbReference type="Proteomes" id="UP000015105"/>
    </source>
</evidence>
<dbReference type="Proteomes" id="UP000015105">
    <property type="component" value="Chromosome 7D"/>
</dbReference>
<dbReference type="Gramene" id="AET7Gv20851400.11">
    <property type="protein sequence ID" value="AET7Gv20851400.11"/>
    <property type="gene ID" value="AET7Gv20851400"/>
</dbReference>
<protein>
    <recommendedName>
        <fullName evidence="1">DJ-1/PfpI domain-containing protein</fullName>
    </recommendedName>
</protein>
<dbReference type="PANTHER" id="PTHR48094:SF7">
    <property type="entry name" value="PROTEIN DJ-1 HOMOLOG C"/>
    <property type="match status" value="1"/>
</dbReference>
<dbReference type="Gramene" id="AET7Gv20851400.13">
    <property type="protein sequence ID" value="AET7Gv20851400.13"/>
    <property type="gene ID" value="AET7Gv20851400"/>
</dbReference>
<name>A0A453S8V6_AEGTS</name>
<dbReference type="Gene3D" id="3.40.50.880">
    <property type="match status" value="1"/>
</dbReference>
<reference evidence="2" key="3">
    <citation type="journal article" date="2017" name="Nature">
        <title>Genome sequence of the progenitor of the wheat D genome Aegilops tauschii.</title>
        <authorList>
            <person name="Luo M.C."/>
            <person name="Gu Y.Q."/>
            <person name="Puiu D."/>
            <person name="Wang H."/>
            <person name="Twardziok S.O."/>
            <person name="Deal K.R."/>
            <person name="Huo N."/>
            <person name="Zhu T."/>
            <person name="Wang L."/>
            <person name="Wang Y."/>
            <person name="McGuire P.E."/>
            <person name="Liu S."/>
            <person name="Long H."/>
            <person name="Ramasamy R.K."/>
            <person name="Rodriguez J.C."/>
            <person name="Van S.L."/>
            <person name="Yuan L."/>
            <person name="Wang Z."/>
            <person name="Xia Z."/>
            <person name="Xiao L."/>
            <person name="Anderson O.D."/>
            <person name="Ouyang S."/>
            <person name="Liang Y."/>
            <person name="Zimin A.V."/>
            <person name="Pertea G."/>
            <person name="Qi P."/>
            <person name="Bennetzen J.L."/>
            <person name="Dai X."/>
            <person name="Dawson M.W."/>
            <person name="Muller H.G."/>
            <person name="Kugler K."/>
            <person name="Rivarola-Duarte L."/>
            <person name="Spannagl M."/>
            <person name="Mayer K.F.X."/>
            <person name="Lu F.H."/>
            <person name="Bevan M.W."/>
            <person name="Leroy P."/>
            <person name="Li P."/>
            <person name="You F.M."/>
            <person name="Sun Q."/>
            <person name="Liu Z."/>
            <person name="Lyons E."/>
            <person name="Wicker T."/>
            <person name="Salzberg S.L."/>
            <person name="Devos K.M."/>
            <person name="Dvorak J."/>
        </authorList>
    </citation>
    <scope>NUCLEOTIDE SEQUENCE [LARGE SCALE GENOMIC DNA]</scope>
    <source>
        <strain evidence="2">cv. AL8/78</strain>
    </source>
</reference>
<dbReference type="PANTHER" id="PTHR48094">
    <property type="entry name" value="PROTEIN/NUCLEIC ACID DEGLYCASE DJ-1-RELATED"/>
    <property type="match status" value="1"/>
</dbReference>
<dbReference type="EnsemblPlants" id="AET7Gv20851400.11">
    <property type="protein sequence ID" value="AET7Gv20851400.11"/>
    <property type="gene ID" value="AET7Gv20851400"/>
</dbReference>
<dbReference type="GO" id="GO:1903189">
    <property type="term" value="P:glyoxal metabolic process"/>
    <property type="evidence" value="ECO:0007669"/>
    <property type="project" value="TreeGrafter"/>
</dbReference>
<dbReference type="InterPro" id="IPR050325">
    <property type="entry name" value="Prot/Nucl_acid_deglycase"/>
</dbReference>
<dbReference type="SUPFAM" id="SSF52317">
    <property type="entry name" value="Class I glutamine amidotransferase-like"/>
    <property type="match status" value="1"/>
</dbReference>
<reference evidence="2" key="4">
    <citation type="submission" date="2019-03" db="UniProtKB">
        <authorList>
            <consortium name="EnsemblPlants"/>
        </authorList>
    </citation>
    <scope>IDENTIFICATION</scope>
</reference>
<dbReference type="InterPro" id="IPR002818">
    <property type="entry name" value="DJ-1/PfpI"/>
</dbReference>
<dbReference type="GO" id="GO:0005737">
    <property type="term" value="C:cytoplasm"/>
    <property type="evidence" value="ECO:0007669"/>
    <property type="project" value="TreeGrafter"/>
</dbReference>
<feature type="domain" description="DJ-1/PfpI" evidence="1">
    <location>
        <begin position="35"/>
        <end position="131"/>
    </location>
</feature>
<dbReference type="AlphaFoldDB" id="A0A453S8V6"/>
<proteinExistence type="predicted"/>
<dbReference type="InterPro" id="IPR029062">
    <property type="entry name" value="Class_I_gatase-like"/>
</dbReference>
<dbReference type="Pfam" id="PF01965">
    <property type="entry name" value="DJ-1_PfpI"/>
    <property type="match status" value="1"/>
</dbReference>
<sequence length="168" mass="18842">MSSLRLHSLDLCCFIFVTNWQYLKSNLLLLGRCVQGGMPGSVRLRDNKILQRIMVRQAEEKRLYGAICAAPAVVLMPWGLHKGRKITCHPSFIGDLPTFRAVESNVQVSGELTTSRGPGTVFQFALSFVEQLFGPHSVEDVDSTLVCQNKPCISLFCIMPFSRLDYFL</sequence>
<keyword evidence="3" id="KW-1185">Reference proteome</keyword>
<reference evidence="3" key="1">
    <citation type="journal article" date="2014" name="Science">
        <title>Ancient hybridizations among the ancestral genomes of bread wheat.</title>
        <authorList>
            <consortium name="International Wheat Genome Sequencing Consortium,"/>
            <person name="Marcussen T."/>
            <person name="Sandve S.R."/>
            <person name="Heier L."/>
            <person name="Spannagl M."/>
            <person name="Pfeifer M."/>
            <person name="Jakobsen K.S."/>
            <person name="Wulff B.B."/>
            <person name="Steuernagel B."/>
            <person name="Mayer K.F."/>
            <person name="Olsen O.A."/>
        </authorList>
    </citation>
    <scope>NUCLEOTIDE SEQUENCE [LARGE SCALE GENOMIC DNA]</scope>
    <source>
        <strain evidence="3">cv. AL8/78</strain>
    </source>
</reference>
<evidence type="ECO:0000313" key="2">
    <source>
        <dbReference type="EnsemblPlants" id="AET7Gv20851400.13"/>
    </source>
</evidence>
<organism evidence="2 3">
    <name type="scientific">Aegilops tauschii subsp. strangulata</name>
    <name type="common">Goatgrass</name>
    <dbReference type="NCBI Taxonomy" id="200361"/>
    <lineage>
        <taxon>Eukaryota</taxon>
        <taxon>Viridiplantae</taxon>
        <taxon>Streptophyta</taxon>
        <taxon>Embryophyta</taxon>
        <taxon>Tracheophyta</taxon>
        <taxon>Spermatophyta</taxon>
        <taxon>Magnoliopsida</taxon>
        <taxon>Liliopsida</taxon>
        <taxon>Poales</taxon>
        <taxon>Poaceae</taxon>
        <taxon>BOP clade</taxon>
        <taxon>Pooideae</taxon>
        <taxon>Triticodae</taxon>
        <taxon>Triticeae</taxon>
        <taxon>Triticinae</taxon>
        <taxon>Aegilops</taxon>
    </lineage>
</organism>
<accession>A0A453S8V6</accession>
<evidence type="ECO:0000259" key="1">
    <source>
        <dbReference type="Pfam" id="PF01965"/>
    </source>
</evidence>
<dbReference type="EnsemblPlants" id="AET7Gv20851400.13">
    <property type="protein sequence ID" value="AET7Gv20851400.13"/>
    <property type="gene ID" value="AET7Gv20851400"/>
</dbReference>
<reference evidence="2" key="5">
    <citation type="journal article" date="2021" name="G3 (Bethesda)">
        <title>Aegilops tauschii genome assembly Aet v5.0 features greater sequence contiguity and improved annotation.</title>
        <authorList>
            <person name="Wang L."/>
            <person name="Zhu T."/>
            <person name="Rodriguez J.C."/>
            <person name="Deal K.R."/>
            <person name="Dubcovsky J."/>
            <person name="McGuire P.E."/>
            <person name="Lux T."/>
            <person name="Spannagl M."/>
            <person name="Mayer K.F.X."/>
            <person name="Baldrich P."/>
            <person name="Meyers B.C."/>
            <person name="Huo N."/>
            <person name="Gu Y.Q."/>
            <person name="Zhou H."/>
            <person name="Devos K.M."/>
            <person name="Bennetzen J.L."/>
            <person name="Unver T."/>
            <person name="Budak H."/>
            <person name="Gulick P.J."/>
            <person name="Galiba G."/>
            <person name="Kalapos B."/>
            <person name="Nelson D.R."/>
            <person name="Li P."/>
            <person name="You F.M."/>
            <person name="Luo M.C."/>
            <person name="Dvorak J."/>
        </authorList>
    </citation>
    <scope>NUCLEOTIDE SEQUENCE [LARGE SCALE GENOMIC DNA]</scope>
    <source>
        <strain evidence="2">cv. AL8/78</strain>
    </source>
</reference>
<reference evidence="3" key="2">
    <citation type="journal article" date="2017" name="Nat. Plants">
        <title>The Aegilops tauschii genome reveals multiple impacts of transposons.</title>
        <authorList>
            <person name="Zhao G."/>
            <person name="Zou C."/>
            <person name="Li K."/>
            <person name="Wang K."/>
            <person name="Li T."/>
            <person name="Gao L."/>
            <person name="Zhang X."/>
            <person name="Wang H."/>
            <person name="Yang Z."/>
            <person name="Liu X."/>
            <person name="Jiang W."/>
            <person name="Mao L."/>
            <person name="Kong X."/>
            <person name="Jiao Y."/>
            <person name="Jia J."/>
        </authorList>
    </citation>
    <scope>NUCLEOTIDE SEQUENCE [LARGE SCALE GENOMIC DNA]</scope>
    <source>
        <strain evidence="3">cv. AL8/78</strain>
    </source>
</reference>